<dbReference type="Pfam" id="PF00881">
    <property type="entry name" value="Nitroreductase"/>
    <property type="match status" value="1"/>
</dbReference>
<evidence type="ECO:0000256" key="1">
    <source>
        <dbReference type="ARBA" id="ARBA00007118"/>
    </source>
</evidence>
<evidence type="ECO:0000256" key="4">
    <source>
        <dbReference type="ARBA" id="ARBA00022857"/>
    </source>
</evidence>
<dbReference type="PANTHER" id="PTHR43821:SF1">
    <property type="entry name" value="NAD(P)H NITROREDUCTASE YDJA-RELATED"/>
    <property type="match status" value="1"/>
</dbReference>
<keyword evidence="3 7" id="KW-0288">FMN</keyword>
<feature type="binding site" evidence="8">
    <location>
        <position position="49"/>
    </location>
    <ligand>
        <name>FMN</name>
        <dbReference type="ChEBI" id="CHEBI:58210"/>
        <note>ligand shared between dimeric partners</note>
    </ligand>
</feature>
<dbReference type="InterPro" id="IPR026021">
    <property type="entry name" value="YdjA-like"/>
</dbReference>
<evidence type="ECO:0000256" key="2">
    <source>
        <dbReference type="ARBA" id="ARBA00022630"/>
    </source>
</evidence>
<dbReference type="Proteomes" id="UP000608345">
    <property type="component" value="Unassembled WGS sequence"/>
</dbReference>
<feature type="domain" description="Nitroreductase" evidence="9">
    <location>
        <begin position="19"/>
        <end position="175"/>
    </location>
</feature>
<comment type="caution">
    <text evidence="10">The sequence shown here is derived from an EMBL/GenBank/DDBJ whole genome shotgun (WGS) entry which is preliminary data.</text>
</comment>
<dbReference type="InterPro" id="IPR052530">
    <property type="entry name" value="NAD(P)H_nitroreductase"/>
</dbReference>
<organism evidence="10 11">
    <name type="scientific">Advenella faeciporci</name>
    <dbReference type="NCBI Taxonomy" id="797535"/>
    <lineage>
        <taxon>Bacteria</taxon>
        <taxon>Pseudomonadati</taxon>
        <taxon>Pseudomonadota</taxon>
        <taxon>Betaproteobacteria</taxon>
        <taxon>Burkholderiales</taxon>
        <taxon>Alcaligenaceae</taxon>
    </lineage>
</organism>
<evidence type="ECO:0000256" key="5">
    <source>
        <dbReference type="ARBA" id="ARBA00023002"/>
    </source>
</evidence>
<dbReference type="EC" id="1.-.-.-" evidence="7"/>
<feature type="binding site" description="in other chain" evidence="8">
    <location>
        <begin position="144"/>
        <end position="146"/>
    </location>
    <ligand>
        <name>FMN</name>
        <dbReference type="ChEBI" id="CHEBI:58210"/>
        <note>ligand shared between dimeric partners</note>
    </ligand>
</feature>
<dbReference type="PIRSF" id="PIRSF000232">
    <property type="entry name" value="YdjA"/>
    <property type="match status" value="1"/>
</dbReference>
<comment type="similarity">
    <text evidence="1 7">Belongs to the nitroreductase family.</text>
</comment>
<proteinExistence type="inferred from homology"/>
<reference evidence="10" key="2">
    <citation type="submission" date="2020-09" db="EMBL/GenBank/DDBJ databases">
        <authorList>
            <person name="Sun Q."/>
            <person name="Kim S."/>
        </authorList>
    </citation>
    <scope>NUCLEOTIDE SEQUENCE</scope>
    <source>
        <strain evidence="10">KCTC 23732</strain>
    </source>
</reference>
<keyword evidence="4 7" id="KW-0521">NADP</keyword>
<evidence type="ECO:0000256" key="8">
    <source>
        <dbReference type="PIRSR" id="PIRSR000232-1"/>
    </source>
</evidence>
<dbReference type="GO" id="GO:0016491">
    <property type="term" value="F:oxidoreductase activity"/>
    <property type="evidence" value="ECO:0007669"/>
    <property type="project" value="UniProtKB-UniRule"/>
</dbReference>
<keyword evidence="2 7" id="KW-0285">Flavoprotein</keyword>
<evidence type="ECO:0000313" key="10">
    <source>
        <dbReference type="EMBL" id="GGW77805.1"/>
    </source>
</evidence>
<dbReference type="SUPFAM" id="SSF55469">
    <property type="entry name" value="FMN-dependent nitroreductase-like"/>
    <property type="match status" value="1"/>
</dbReference>
<evidence type="ECO:0000256" key="7">
    <source>
        <dbReference type="PIRNR" id="PIRNR000232"/>
    </source>
</evidence>
<dbReference type="PANTHER" id="PTHR43821">
    <property type="entry name" value="NAD(P)H NITROREDUCTASE YDJA-RELATED"/>
    <property type="match status" value="1"/>
</dbReference>
<name>A0A918JF74_9BURK</name>
<accession>A0A918JF74</accession>
<keyword evidence="11" id="KW-1185">Reference proteome</keyword>
<evidence type="ECO:0000313" key="11">
    <source>
        <dbReference type="Proteomes" id="UP000608345"/>
    </source>
</evidence>
<keyword evidence="6 7" id="KW-0520">NAD</keyword>
<gene>
    <name evidence="10" type="ORF">GCM10011450_04560</name>
</gene>
<dbReference type="Gene3D" id="3.40.109.10">
    <property type="entry name" value="NADH Oxidase"/>
    <property type="match status" value="1"/>
</dbReference>
<feature type="binding site" description="in other chain" evidence="8">
    <location>
        <begin position="20"/>
        <end position="22"/>
    </location>
    <ligand>
        <name>FMN</name>
        <dbReference type="ChEBI" id="CHEBI:58210"/>
        <note>ligand shared between dimeric partners</note>
    </ligand>
</feature>
<dbReference type="CDD" id="cd02135">
    <property type="entry name" value="YdjA-like"/>
    <property type="match status" value="1"/>
</dbReference>
<evidence type="ECO:0000256" key="6">
    <source>
        <dbReference type="ARBA" id="ARBA00023027"/>
    </source>
</evidence>
<comment type="cofactor">
    <cofactor evidence="8">
        <name>FMN</name>
        <dbReference type="ChEBI" id="CHEBI:58210"/>
    </cofactor>
    <text evidence="8">Binds 1 FMN per subunit.</text>
</comment>
<keyword evidence="5 7" id="KW-0560">Oxidoreductase</keyword>
<protein>
    <recommendedName>
        <fullName evidence="7">Putative NAD(P)H nitroreductase</fullName>
        <ecNumber evidence="7">1.-.-.-</ecNumber>
    </recommendedName>
</protein>
<dbReference type="AlphaFoldDB" id="A0A918JF74"/>
<evidence type="ECO:0000256" key="3">
    <source>
        <dbReference type="ARBA" id="ARBA00022643"/>
    </source>
</evidence>
<dbReference type="InterPro" id="IPR000415">
    <property type="entry name" value="Nitroreductase-like"/>
</dbReference>
<dbReference type="EMBL" id="BMYS01000002">
    <property type="protein sequence ID" value="GGW77805.1"/>
    <property type="molecule type" value="Genomic_DNA"/>
</dbReference>
<dbReference type="InterPro" id="IPR029479">
    <property type="entry name" value="Nitroreductase"/>
</dbReference>
<reference evidence="10" key="1">
    <citation type="journal article" date="2014" name="Int. J. Syst. Evol. Microbiol.">
        <title>Complete genome sequence of Corynebacterium casei LMG S-19264T (=DSM 44701T), isolated from a smear-ripened cheese.</title>
        <authorList>
            <consortium name="US DOE Joint Genome Institute (JGI-PGF)"/>
            <person name="Walter F."/>
            <person name="Albersmeier A."/>
            <person name="Kalinowski J."/>
            <person name="Ruckert C."/>
        </authorList>
    </citation>
    <scope>NUCLEOTIDE SEQUENCE</scope>
    <source>
        <strain evidence="10">KCTC 23732</strain>
    </source>
</reference>
<evidence type="ECO:0000259" key="9">
    <source>
        <dbReference type="Pfam" id="PF00881"/>
    </source>
</evidence>
<sequence length="204" mass="22726">MNNIYTGFAMNEAINYLLNRNSMKMVTSPAPSDKDLALILQAAMSAPDHGALRPWRFKIIRGEAIKKFADFSIGLRQASNEPFNPDKEAATRQWLAEVPLIIAVACHIDYSNTKISESERMLATGAAVTNILNAAHMLGYGAFWSTGIATYIDEFQTGLGFDALDYRFMGFLAIGTPKMPVPQKERLSYEFFTEEWTGPISENN</sequence>